<protein>
    <recommendedName>
        <fullName evidence="5">Sulfotransferase domain-containing protein</fullName>
    </recommendedName>
</protein>
<evidence type="ECO:0000313" key="4">
    <source>
        <dbReference type="Proteomes" id="UP001054902"/>
    </source>
</evidence>
<feature type="region of interest" description="Disordered" evidence="1">
    <location>
        <begin position="1"/>
        <end position="71"/>
    </location>
</feature>
<feature type="transmembrane region" description="Helical" evidence="2">
    <location>
        <begin position="106"/>
        <end position="124"/>
    </location>
</feature>
<dbReference type="Proteomes" id="UP001054902">
    <property type="component" value="Unassembled WGS sequence"/>
</dbReference>
<feature type="compositionally biased region" description="Basic residues" evidence="1">
    <location>
        <begin position="40"/>
        <end position="51"/>
    </location>
</feature>
<comment type="caution">
    <text evidence="3">The sequence shown here is derived from an EMBL/GenBank/DDBJ whole genome shotgun (WGS) entry which is preliminary data.</text>
</comment>
<sequence length="840" mass="96325">MQHTRSTNKKHSQTQKFSPNRNSHLRPDPPSTRSPTTMLKQRRHTTTRSRMIKNTQSQKPDPPANNNSSCEEASSSFSYKALVPGTKKGFRKKSSFFVHRGKTHRFLVLAFLVFFVLAWLATTMTSSHRRSREITTANSSKLRQKILFLAGPHKTGSSTIQYNSFLISKFTESWAFVDPWATKDDQFKVVKLGHEKHFAALLFALRGQLNHPYFVNTPAEPEKIINAFREDIEAKWNQGKSITVGSEEIDFAVADYEDESGINGTQFLDGILSTLPANTKHVTEVIIAYRSPRAKHFLSLWKEIGVAQWNQTLKEFIFHHESYSHFHTIDILPLIDLFVQRGYKILLVDIGGVRKQNLRMFQLLACHLMNEPCDTETHIPLELTEVLAKSTDLQMALYNDVNVRTDGVMDLEKHQIEQIEESILQYDCGFKDAVYGNNLVQIIFDDTFTKNMNQCNNDGKGIERISRKELWKQIQRITDPVRYEKENQRKVVILAGPHFSQIDAMSTISFHYSAILRNRWSFVAPKKVSEVFSLTEPAYGSSLLFALSGQLSHPLFKTKISQSAMSDIFQQEIGFQFRNGRNLIFGSTEFDLITSKDGNGNNILHETTRLLSTSGYDVDSDLKYTTNVVIGYYAPRVDHLLLLWNELKKSSTFLSFHDFLKDESTISHLHTIDPFAMVEKFLSNGFHVTLIDIFGKNKAGLESFQVLACDIMQEQCNNERMPLFLSEHRKYHTEVDEMIRDTSVDAVFMDNLQIRSQITATERIRIEKVLQNYDCNFKSLLHHDNLTVLYDTTLSANMEKCSNVEDSMVPPNRDIMWKIISASSDGDYSRNMVSLSLLQH</sequence>
<organism evidence="3 4">
    <name type="scientific">Chaetoceros tenuissimus</name>
    <dbReference type="NCBI Taxonomy" id="426638"/>
    <lineage>
        <taxon>Eukaryota</taxon>
        <taxon>Sar</taxon>
        <taxon>Stramenopiles</taxon>
        <taxon>Ochrophyta</taxon>
        <taxon>Bacillariophyta</taxon>
        <taxon>Coscinodiscophyceae</taxon>
        <taxon>Chaetocerotophycidae</taxon>
        <taxon>Chaetocerotales</taxon>
        <taxon>Chaetocerotaceae</taxon>
        <taxon>Chaetoceros</taxon>
    </lineage>
</organism>
<keyword evidence="2" id="KW-1133">Transmembrane helix</keyword>
<proteinExistence type="predicted"/>
<evidence type="ECO:0000313" key="3">
    <source>
        <dbReference type="EMBL" id="GFH61666.1"/>
    </source>
</evidence>
<reference evidence="3 4" key="1">
    <citation type="journal article" date="2021" name="Sci. Rep.">
        <title>The genome of the diatom Chaetoceros tenuissimus carries an ancient integrated fragment of an extant virus.</title>
        <authorList>
            <person name="Hongo Y."/>
            <person name="Kimura K."/>
            <person name="Takaki Y."/>
            <person name="Yoshida Y."/>
            <person name="Baba S."/>
            <person name="Kobayashi G."/>
            <person name="Nagasaki K."/>
            <person name="Hano T."/>
            <person name="Tomaru Y."/>
        </authorList>
    </citation>
    <scope>NUCLEOTIDE SEQUENCE [LARGE SCALE GENOMIC DNA]</scope>
    <source>
        <strain evidence="3 4">NIES-3715</strain>
    </source>
</reference>
<evidence type="ECO:0000256" key="1">
    <source>
        <dbReference type="SAM" id="MobiDB-lite"/>
    </source>
</evidence>
<evidence type="ECO:0000256" key="2">
    <source>
        <dbReference type="SAM" id="Phobius"/>
    </source>
</evidence>
<accession>A0AAD3HFS0</accession>
<dbReference type="AlphaFoldDB" id="A0AAD3HFS0"/>
<keyword evidence="4" id="KW-1185">Reference proteome</keyword>
<feature type="compositionally biased region" description="Basic residues" evidence="1">
    <location>
        <begin position="1"/>
        <end position="13"/>
    </location>
</feature>
<keyword evidence="2" id="KW-0472">Membrane</keyword>
<evidence type="ECO:0008006" key="5">
    <source>
        <dbReference type="Google" id="ProtNLM"/>
    </source>
</evidence>
<keyword evidence="2" id="KW-0812">Transmembrane</keyword>
<dbReference type="EMBL" id="BLLK01000074">
    <property type="protein sequence ID" value="GFH61666.1"/>
    <property type="molecule type" value="Genomic_DNA"/>
</dbReference>
<name>A0AAD3HFS0_9STRA</name>
<gene>
    <name evidence="3" type="ORF">CTEN210_18142</name>
</gene>